<protein>
    <submittedName>
        <fullName evidence="1">Uncharacterized protein</fullName>
    </submittedName>
</protein>
<name>A0A382BBW5_9ZZZZ</name>
<dbReference type="InterPro" id="IPR003774">
    <property type="entry name" value="AlgH-like"/>
</dbReference>
<dbReference type="SUPFAM" id="SSF143456">
    <property type="entry name" value="VC0467-like"/>
    <property type="match status" value="1"/>
</dbReference>
<dbReference type="EMBL" id="UINC01028909">
    <property type="protein sequence ID" value="SVB10743.1"/>
    <property type="molecule type" value="Genomic_DNA"/>
</dbReference>
<sequence length="188" mass="20766">MIWESLSENLIGQFLIATPSLNDPHFSKTVTLICEHNESGSLGLIVNRPLDNNLEDLLKELNIATLKDLDSTPILQGGPVGTERGFVIHNKGSWKHTSRINDWINITTSKDILESISNGHGPNNCLLVLGYSGWGPGQLESEIRSNSWLSIPFNDEILFHTPFQNRWAKSIDSLGIAAENISEEVGHA</sequence>
<gene>
    <name evidence="1" type="ORF">METZ01_LOCUS163597</name>
</gene>
<dbReference type="GO" id="GO:0005829">
    <property type="term" value="C:cytosol"/>
    <property type="evidence" value="ECO:0007669"/>
    <property type="project" value="TreeGrafter"/>
</dbReference>
<organism evidence="1">
    <name type="scientific">marine metagenome</name>
    <dbReference type="NCBI Taxonomy" id="408172"/>
    <lineage>
        <taxon>unclassified sequences</taxon>
        <taxon>metagenomes</taxon>
        <taxon>ecological metagenomes</taxon>
    </lineage>
</organism>
<dbReference type="Gene3D" id="3.40.1740.10">
    <property type="entry name" value="VC0467-like"/>
    <property type="match status" value="1"/>
</dbReference>
<reference evidence="1" key="1">
    <citation type="submission" date="2018-05" db="EMBL/GenBank/DDBJ databases">
        <authorList>
            <person name="Lanie J.A."/>
            <person name="Ng W.-L."/>
            <person name="Kazmierczak K.M."/>
            <person name="Andrzejewski T.M."/>
            <person name="Davidsen T.M."/>
            <person name="Wayne K.J."/>
            <person name="Tettelin H."/>
            <person name="Glass J.I."/>
            <person name="Rusch D."/>
            <person name="Podicherti R."/>
            <person name="Tsui H.-C.T."/>
            <person name="Winkler M.E."/>
        </authorList>
    </citation>
    <scope>NUCLEOTIDE SEQUENCE</scope>
</reference>
<dbReference type="NCBIfam" id="NF001266">
    <property type="entry name" value="PRK00228.1-1"/>
    <property type="match status" value="1"/>
</dbReference>
<dbReference type="AlphaFoldDB" id="A0A382BBW5"/>
<evidence type="ECO:0000313" key="1">
    <source>
        <dbReference type="EMBL" id="SVB10743.1"/>
    </source>
</evidence>
<dbReference type="PANTHER" id="PTHR30327:SF1">
    <property type="entry name" value="UPF0301 PROTEIN YQGE"/>
    <property type="match status" value="1"/>
</dbReference>
<dbReference type="Pfam" id="PF02622">
    <property type="entry name" value="DUF179"/>
    <property type="match status" value="1"/>
</dbReference>
<proteinExistence type="inferred from homology"/>
<dbReference type="PANTHER" id="PTHR30327">
    <property type="entry name" value="UNCHARACTERIZED PROTEIN YQGE"/>
    <property type="match status" value="1"/>
</dbReference>
<dbReference type="HAMAP" id="MF_00758">
    <property type="entry name" value="UPF0301"/>
    <property type="match status" value="1"/>
</dbReference>
<accession>A0A382BBW5</accession>